<evidence type="ECO:0000313" key="1">
    <source>
        <dbReference type="EMBL" id="CAK9182661.1"/>
    </source>
</evidence>
<sequence>MLSGTSGCLRALGKAMETLRVGKGAVGSGAGYRQGSGSRVCGLGEGSNFDGSLRLGGSLRGRLALGEWTHAWGR</sequence>
<name>A0ABC8UNP6_9AQUA</name>
<reference evidence="1 2" key="1">
    <citation type="submission" date="2024-02" db="EMBL/GenBank/DDBJ databases">
        <authorList>
            <person name="Vignale AGUSTIN F."/>
            <person name="Sosa J E."/>
            <person name="Modenutti C."/>
        </authorList>
    </citation>
    <scope>NUCLEOTIDE SEQUENCE [LARGE SCALE GENOMIC DNA]</scope>
</reference>
<dbReference type="Proteomes" id="UP001642360">
    <property type="component" value="Unassembled WGS sequence"/>
</dbReference>
<organism evidence="1 2">
    <name type="scientific">Ilex paraguariensis</name>
    <name type="common">yerba mate</name>
    <dbReference type="NCBI Taxonomy" id="185542"/>
    <lineage>
        <taxon>Eukaryota</taxon>
        <taxon>Viridiplantae</taxon>
        <taxon>Streptophyta</taxon>
        <taxon>Embryophyta</taxon>
        <taxon>Tracheophyta</taxon>
        <taxon>Spermatophyta</taxon>
        <taxon>Magnoliopsida</taxon>
        <taxon>eudicotyledons</taxon>
        <taxon>Gunneridae</taxon>
        <taxon>Pentapetalae</taxon>
        <taxon>asterids</taxon>
        <taxon>campanulids</taxon>
        <taxon>Aquifoliales</taxon>
        <taxon>Aquifoliaceae</taxon>
        <taxon>Ilex</taxon>
    </lineage>
</organism>
<keyword evidence="2" id="KW-1185">Reference proteome</keyword>
<evidence type="ECO:0000313" key="2">
    <source>
        <dbReference type="Proteomes" id="UP001642360"/>
    </source>
</evidence>
<protein>
    <submittedName>
        <fullName evidence="1">Uncharacterized protein</fullName>
    </submittedName>
</protein>
<gene>
    <name evidence="1" type="ORF">ILEXP_LOCUS52876</name>
</gene>
<dbReference type="EMBL" id="CAUOFW020008392">
    <property type="protein sequence ID" value="CAK9182661.1"/>
    <property type="molecule type" value="Genomic_DNA"/>
</dbReference>
<dbReference type="AlphaFoldDB" id="A0ABC8UNP6"/>
<comment type="caution">
    <text evidence="1">The sequence shown here is derived from an EMBL/GenBank/DDBJ whole genome shotgun (WGS) entry which is preliminary data.</text>
</comment>
<proteinExistence type="predicted"/>
<accession>A0ABC8UNP6</accession>